<keyword evidence="3" id="KW-1185">Reference proteome</keyword>
<sequence length="74" mass="7815">MNDRTLSITGLVGTLVAVALAALGVYGFLTGYALENPGDLFVPSLGVLAIVAVVVGALVLLGARSRRWRENPYW</sequence>
<reference evidence="3" key="1">
    <citation type="submission" date="2016-10" db="EMBL/GenBank/DDBJ databases">
        <authorList>
            <person name="Varghese N."/>
            <person name="Submissions S."/>
        </authorList>
    </citation>
    <scope>NUCLEOTIDE SEQUENCE [LARGE SCALE GENOMIC DNA]</scope>
    <source>
        <strain evidence="3">DSM 13078</strain>
    </source>
</reference>
<accession>A0A1I1F966</accession>
<proteinExistence type="predicted"/>
<feature type="transmembrane region" description="Helical" evidence="1">
    <location>
        <begin position="12"/>
        <end position="34"/>
    </location>
</feature>
<keyword evidence="1" id="KW-0472">Membrane</keyword>
<dbReference type="RefSeq" id="WP_089786814.1">
    <property type="nucleotide sequence ID" value="NZ_FOKW01000003.1"/>
</dbReference>
<evidence type="ECO:0000256" key="1">
    <source>
        <dbReference type="SAM" id="Phobius"/>
    </source>
</evidence>
<dbReference type="Proteomes" id="UP000199161">
    <property type="component" value="Unassembled WGS sequence"/>
</dbReference>
<name>A0A1I1F966_NATHA</name>
<protein>
    <submittedName>
        <fullName evidence="2">Uncharacterized protein</fullName>
    </submittedName>
</protein>
<dbReference type="EMBL" id="FOKW01000003">
    <property type="protein sequence ID" value="SFB95834.1"/>
    <property type="molecule type" value="Genomic_DNA"/>
</dbReference>
<evidence type="ECO:0000313" key="2">
    <source>
        <dbReference type="EMBL" id="SFB95834.1"/>
    </source>
</evidence>
<evidence type="ECO:0000313" key="3">
    <source>
        <dbReference type="Proteomes" id="UP000199161"/>
    </source>
</evidence>
<dbReference type="AlphaFoldDB" id="A0A1I1F966"/>
<keyword evidence="1" id="KW-1133">Transmembrane helix</keyword>
<gene>
    <name evidence="2" type="ORF">SAMN05444422_103238</name>
</gene>
<keyword evidence="1" id="KW-0812">Transmembrane</keyword>
<feature type="transmembrane region" description="Helical" evidence="1">
    <location>
        <begin position="40"/>
        <end position="61"/>
    </location>
</feature>
<organism evidence="2 3">
    <name type="scientific">Natronobacterium haloterrestre</name>
    <name type="common">Halobiforma haloterrestris</name>
    <dbReference type="NCBI Taxonomy" id="148448"/>
    <lineage>
        <taxon>Archaea</taxon>
        <taxon>Methanobacteriati</taxon>
        <taxon>Methanobacteriota</taxon>
        <taxon>Stenosarchaea group</taxon>
        <taxon>Halobacteria</taxon>
        <taxon>Halobacteriales</taxon>
        <taxon>Natrialbaceae</taxon>
        <taxon>Natronobacterium</taxon>
    </lineage>
</organism>